<accession>A0A221UXK9</accession>
<name>A0A221UXK9_9FLAO</name>
<protein>
    <submittedName>
        <fullName evidence="1">DGC domain protein</fullName>
    </submittedName>
</protein>
<organism evidence="1 2">
    <name type="scientific">Arenibacter algicola</name>
    <dbReference type="NCBI Taxonomy" id="616991"/>
    <lineage>
        <taxon>Bacteria</taxon>
        <taxon>Pseudomonadati</taxon>
        <taxon>Bacteroidota</taxon>
        <taxon>Flavobacteriia</taxon>
        <taxon>Flavobacteriales</taxon>
        <taxon>Flavobacteriaceae</taxon>
        <taxon>Arenibacter</taxon>
    </lineage>
</organism>
<gene>
    <name evidence="1" type="ORF">AREALGSMS7_02667</name>
</gene>
<evidence type="ECO:0000313" key="1">
    <source>
        <dbReference type="EMBL" id="ASO06107.1"/>
    </source>
</evidence>
<dbReference type="InterPro" id="IPR014958">
    <property type="entry name" value="DGC"/>
</dbReference>
<dbReference type="STRING" id="616991.GCA_000733925_03705"/>
<dbReference type="Pfam" id="PF08859">
    <property type="entry name" value="DGC"/>
    <property type="match status" value="1"/>
</dbReference>
<dbReference type="eggNOG" id="COG4273">
    <property type="taxonomic scope" value="Bacteria"/>
</dbReference>
<dbReference type="Proteomes" id="UP000204551">
    <property type="component" value="Chromosome"/>
</dbReference>
<proteinExistence type="predicted"/>
<dbReference type="RefSeq" id="WP_093978690.1">
    <property type="nucleotide sequence ID" value="NZ_CP022515.1"/>
</dbReference>
<dbReference type="AlphaFoldDB" id="A0A221UXK9"/>
<sequence length="123" mass="13640">MEKHKHSTAPLIYSCSGCSNVAQLANDIAVKINSDGIAEMSCIAGVGGKVKSLVKTARSNRPIIVVDGCPLQCAKECLKNIDIEPNEHIILTDYDLKKKYNTRSKLEDELHIFEQIVKKIKKM</sequence>
<reference evidence="1 2" key="1">
    <citation type="submission" date="2017-07" db="EMBL/GenBank/DDBJ databases">
        <title>Genome Sequence of Arenibacter algicola Strain SMS7 Isolated from a culture of the Diatom Skeletonema marinoi.</title>
        <authorList>
            <person name="Topel M."/>
            <person name="Pinder M.I.M."/>
            <person name="Johansson O.N."/>
            <person name="Kourtchenko O."/>
            <person name="Godhe A."/>
            <person name="Clarke A.K."/>
        </authorList>
    </citation>
    <scope>NUCLEOTIDE SEQUENCE [LARGE SCALE GENOMIC DNA]</scope>
    <source>
        <strain evidence="1 2">SMS7</strain>
    </source>
</reference>
<dbReference type="KEGG" id="aalg:AREALGSMS7_02667"/>
<dbReference type="PIRSF" id="PIRSF037181">
    <property type="entry name" value="DGC"/>
    <property type="match status" value="1"/>
</dbReference>
<dbReference type="EMBL" id="CP022515">
    <property type="protein sequence ID" value="ASO06107.1"/>
    <property type="molecule type" value="Genomic_DNA"/>
</dbReference>
<evidence type="ECO:0000313" key="2">
    <source>
        <dbReference type="Proteomes" id="UP000204551"/>
    </source>
</evidence>